<dbReference type="EMBL" id="GGFM01012104">
    <property type="protein sequence ID" value="MBW32855.1"/>
    <property type="molecule type" value="Transcribed_RNA"/>
</dbReference>
<sequence length="110" mass="12170">MLVCVCACTPATCASVCGFMCERALCPMYFFPPQATTSFSSCSLHPSLQDPFARAIFPPFLFSSNTSFQFVHRKDATLQIYDGGCLLTFAVAPMHTMASVWVCVCMWLRC</sequence>
<organism evidence="1">
    <name type="scientific">Anopheles braziliensis</name>
    <dbReference type="NCBI Taxonomy" id="58242"/>
    <lineage>
        <taxon>Eukaryota</taxon>
        <taxon>Metazoa</taxon>
        <taxon>Ecdysozoa</taxon>
        <taxon>Arthropoda</taxon>
        <taxon>Hexapoda</taxon>
        <taxon>Insecta</taxon>
        <taxon>Pterygota</taxon>
        <taxon>Neoptera</taxon>
        <taxon>Endopterygota</taxon>
        <taxon>Diptera</taxon>
        <taxon>Nematocera</taxon>
        <taxon>Culicoidea</taxon>
        <taxon>Culicidae</taxon>
        <taxon>Anophelinae</taxon>
        <taxon>Anopheles</taxon>
    </lineage>
</organism>
<name>A0A2M3ZWJ3_9DIPT</name>
<reference evidence="1" key="1">
    <citation type="submission" date="2018-01" db="EMBL/GenBank/DDBJ databases">
        <title>An insight into the sialome of Amazonian anophelines.</title>
        <authorList>
            <person name="Ribeiro J.M."/>
            <person name="Scarpassa V."/>
            <person name="Calvo E."/>
        </authorList>
    </citation>
    <scope>NUCLEOTIDE SEQUENCE</scope>
    <source>
        <tissue evidence="1">Salivary glands</tissue>
    </source>
</reference>
<proteinExistence type="predicted"/>
<dbReference type="AlphaFoldDB" id="A0A2M3ZWJ3"/>
<accession>A0A2M3ZWJ3</accession>
<evidence type="ECO:0000313" key="1">
    <source>
        <dbReference type="EMBL" id="MBW32855.1"/>
    </source>
</evidence>
<protein>
    <submittedName>
        <fullName evidence="1">Putative secreted peptide</fullName>
    </submittedName>
</protein>